<evidence type="ECO:0000313" key="14">
    <source>
        <dbReference type="Proteomes" id="UP001201262"/>
    </source>
</evidence>
<feature type="transmembrane region" description="Helical" evidence="10">
    <location>
        <begin position="190"/>
        <end position="211"/>
    </location>
</feature>
<dbReference type="PANTHER" id="PTHR43394:SF11">
    <property type="entry name" value="ATP-BINDING CASSETTE TRANSPORTER"/>
    <property type="match status" value="1"/>
</dbReference>
<dbReference type="GO" id="GO:0090374">
    <property type="term" value="P:oligopeptide export from mitochondrion"/>
    <property type="evidence" value="ECO:0007669"/>
    <property type="project" value="TreeGrafter"/>
</dbReference>
<keyword evidence="5" id="KW-0677">Repeat</keyword>
<dbReference type="InterPro" id="IPR003593">
    <property type="entry name" value="AAA+_ATPase"/>
</dbReference>
<dbReference type="GeneID" id="70252438"/>
<evidence type="ECO:0000313" key="13">
    <source>
        <dbReference type="EMBL" id="KAH8696021.1"/>
    </source>
</evidence>
<name>A0AAD4PZI6_9EURO</name>
<protein>
    <submittedName>
        <fullName evidence="13">Leptomycin B resistance protein pmd1</fullName>
    </submittedName>
</protein>
<keyword evidence="3" id="KW-0813">Transport</keyword>
<dbReference type="Gene3D" id="3.40.50.300">
    <property type="entry name" value="P-loop containing nucleotide triphosphate hydrolases"/>
    <property type="match status" value="2"/>
</dbReference>
<feature type="transmembrane region" description="Helical" evidence="10">
    <location>
        <begin position="843"/>
        <end position="860"/>
    </location>
</feature>
<sequence length="1255" mass="136137">MPPKNSEESILQQQIDFSDVQITFLGLYRYATTIDIVLLSIYAIAAILAGACQPIPTLVFSRIAYIFVQTENQAAGGHENSSGAIDHYTLYFLYIAIGSFITQYVSTAGFIYIGAKMTRRIKVHCMESILRQNVALFDDRGSGQIASQLTSDANLIQEGLSQKLALTLSAVGTLGATFVIAFAVQWKITFMLIWCIVVGVILLLGGNKIAVRYSGKAMEAYSAGGSLAEEALGAIQYTTALGMQRDVLDRYRAHLNAAEKHGFRLKSFMGAMIGFAVGTGYLNVALAFWQGSRYLSFGNASFTAVVTIALAITSAAFSVLGVGANAGAFVSAIAAGGRVFSLINRNSPIDSSSTDGLVISDEIVGQIEFCDVKHIYPSRPTVVVADHLSLTFRPGQITAIVGFSGAGKSTVGHLLERFYDPVAGRILLDNLDIRDINLKSLRRQIRLVSQEPTLFNTSVMDNIAHGLIGTKYESQTEEEKQRMVETAAKVACAHDFIMQLPDGYRTCVGARGSQLSGGQKQRVAIARAIIGRPKILILDEATSALDTTTELQVQRELKVMRSTCTTIVIAHRLSTIQDADNIMVLDSGTLVEQGKHQELIQLQGDYFRLVEAQAQENSSEHALGDKIMVDSTETVSIGKEMDTYAASMDEIPGSPLTAQGHGQVKKPNSHSSLALASFVVSLNSRELHIILLGLVASIIAGFEEPISAILFGKAITAISLPLSEGSLIRSRAGFWSLMFMVLALAELLVFVVQGVAFAYCSERLVCQARYQSLEAIIRQEISFFDKDENSTGALTSLLSVESTNLEGISGTTLGTILIAVSTLVSAFVVGCIFGWKLALVCSSVIPVLIGCGFYGVWLVGKLQEQTDRVNKNSAAYATEAVTSVQTVFALTREQDVLQNFKRTLEVSSHASLRTNLRTSALYALSQSLLYACSGLGFWYGGRLIVWREYSTFQFVTVFSSIVMGAFSAGLVFSFAPDIGKAKKSAQDFKTLFDRKSKIDPLDPRGHSLRQVQGRIEFRNVSFQYPSRSGLVLDGISLTIEPGQHVALVGETGSGKSTMIALLERFYDPTEGEILIDGQPITSLNVKGYRQNLGLVIQEPNLYDGTIRENLLFGLDVEATSEEMIISACKSANIYDFILSLPDGFSTTVGNRGSQLSGGQKQRLALARALLQQPAILLLDEATSAVDAKSEKLIQAALDSAVEGRTTLTIAHRLSTVRNADVIYVLDRGRITESGSHEDLVARRGKYYNLYNRGQQ</sequence>
<dbReference type="PANTHER" id="PTHR43394">
    <property type="entry name" value="ATP-DEPENDENT PERMEASE MDL1, MITOCHONDRIAL"/>
    <property type="match status" value="1"/>
</dbReference>
<organism evidence="13 14">
    <name type="scientific">Talaromyces proteolyticus</name>
    <dbReference type="NCBI Taxonomy" id="1131652"/>
    <lineage>
        <taxon>Eukaryota</taxon>
        <taxon>Fungi</taxon>
        <taxon>Dikarya</taxon>
        <taxon>Ascomycota</taxon>
        <taxon>Pezizomycotina</taxon>
        <taxon>Eurotiomycetes</taxon>
        <taxon>Eurotiomycetidae</taxon>
        <taxon>Eurotiales</taxon>
        <taxon>Trichocomaceae</taxon>
        <taxon>Talaromyces</taxon>
        <taxon>Talaromyces sect. Bacilispori</taxon>
    </lineage>
</organism>
<dbReference type="InterPro" id="IPR039421">
    <property type="entry name" value="Type_1_exporter"/>
</dbReference>
<evidence type="ECO:0000256" key="6">
    <source>
        <dbReference type="ARBA" id="ARBA00022741"/>
    </source>
</evidence>
<dbReference type="InterPro" id="IPR011527">
    <property type="entry name" value="ABC1_TM_dom"/>
</dbReference>
<dbReference type="PROSITE" id="PS50893">
    <property type="entry name" value="ABC_TRANSPORTER_2"/>
    <property type="match status" value="2"/>
</dbReference>
<dbReference type="PROSITE" id="PS00211">
    <property type="entry name" value="ABC_TRANSPORTER_1"/>
    <property type="match status" value="2"/>
</dbReference>
<dbReference type="FunFam" id="3.40.50.300:FF:000836">
    <property type="entry name" value="ABC transporter B family member 25"/>
    <property type="match status" value="1"/>
</dbReference>
<dbReference type="SMART" id="SM00382">
    <property type="entry name" value="AAA"/>
    <property type="match status" value="2"/>
</dbReference>
<dbReference type="FunFam" id="3.40.50.300:FF:000913">
    <property type="entry name" value="ABC multidrug transporter SitT"/>
    <property type="match status" value="1"/>
</dbReference>
<feature type="transmembrane region" description="Helical" evidence="10">
    <location>
        <begin position="268"/>
        <end position="290"/>
    </location>
</feature>
<evidence type="ECO:0000259" key="12">
    <source>
        <dbReference type="PROSITE" id="PS50929"/>
    </source>
</evidence>
<dbReference type="InterPro" id="IPR017871">
    <property type="entry name" value="ABC_transporter-like_CS"/>
</dbReference>
<evidence type="ECO:0000256" key="9">
    <source>
        <dbReference type="ARBA" id="ARBA00023136"/>
    </source>
</evidence>
<keyword evidence="9 10" id="KW-0472">Membrane</keyword>
<feature type="domain" description="ABC transmembrane type-1" evidence="12">
    <location>
        <begin position="41"/>
        <end position="331"/>
    </location>
</feature>
<evidence type="ECO:0000256" key="3">
    <source>
        <dbReference type="ARBA" id="ARBA00022448"/>
    </source>
</evidence>
<dbReference type="CDD" id="cd18578">
    <property type="entry name" value="ABC_6TM_Pgp_ABCB1_D2_like"/>
    <property type="match status" value="1"/>
</dbReference>
<keyword evidence="4 10" id="KW-0812">Transmembrane</keyword>
<feature type="transmembrane region" description="Helical" evidence="10">
    <location>
        <begin position="952"/>
        <end position="975"/>
    </location>
</feature>
<keyword evidence="14" id="KW-1185">Reference proteome</keyword>
<keyword evidence="6" id="KW-0547">Nucleotide-binding</keyword>
<dbReference type="CDD" id="cd03249">
    <property type="entry name" value="ABC_MTABC3_MDL1_MDL2"/>
    <property type="match status" value="2"/>
</dbReference>
<dbReference type="EMBL" id="JAJTJA010000007">
    <property type="protein sequence ID" value="KAH8696021.1"/>
    <property type="molecule type" value="Genomic_DNA"/>
</dbReference>
<dbReference type="Pfam" id="PF00005">
    <property type="entry name" value="ABC_tran"/>
    <property type="match status" value="2"/>
</dbReference>
<dbReference type="PROSITE" id="PS50929">
    <property type="entry name" value="ABC_TM1F"/>
    <property type="match status" value="2"/>
</dbReference>
<proteinExistence type="inferred from homology"/>
<evidence type="ECO:0000259" key="11">
    <source>
        <dbReference type="PROSITE" id="PS50893"/>
    </source>
</evidence>
<feature type="transmembrane region" description="Helical" evidence="10">
    <location>
        <begin position="164"/>
        <end position="184"/>
    </location>
</feature>
<dbReference type="Proteomes" id="UP001201262">
    <property type="component" value="Unassembled WGS sequence"/>
</dbReference>
<keyword evidence="7" id="KW-0067">ATP-binding</keyword>
<dbReference type="InterPro" id="IPR027417">
    <property type="entry name" value="P-loop_NTPase"/>
</dbReference>
<dbReference type="GO" id="GO:0016887">
    <property type="term" value="F:ATP hydrolysis activity"/>
    <property type="evidence" value="ECO:0007669"/>
    <property type="project" value="InterPro"/>
</dbReference>
<feature type="transmembrane region" description="Helical" evidence="10">
    <location>
        <begin position="816"/>
        <end position="837"/>
    </location>
</feature>
<comment type="caution">
    <text evidence="13">The sequence shown here is derived from an EMBL/GenBank/DDBJ whole genome shotgun (WGS) entry which is preliminary data.</text>
</comment>
<dbReference type="Gene3D" id="1.20.1560.10">
    <property type="entry name" value="ABC transporter type 1, transmembrane domain"/>
    <property type="match status" value="2"/>
</dbReference>
<dbReference type="AlphaFoldDB" id="A0AAD4PZI6"/>
<dbReference type="GO" id="GO:0015421">
    <property type="term" value="F:ABC-type oligopeptide transporter activity"/>
    <property type="evidence" value="ECO:0007669"/>
    <property type="project" value="TreeGrafter"/>
</dbReference>
<evidence type="ECO:0000256" key="2">
    <source>
        <dbReference type="ARBA" id="ARBA00007577"/>
    </source>
</evidence>
<dbReference type="SUPFAM" id="SSF90123">
    <property type="entry name" value="ABC transporter transmembrane region"/>
    <property type="match status" value="2"/>
</dbReference>
<dbReference type="GO" id="GO:0005524">
    <property type="term" value="F:ATP binding"/>
    <property type="evidence" value="ECO:0007669"/>
    <property type="project" value="UniProtKB-KW"/>
</dbReference>
<dbReference type="RefSeq" id="XP_046070959.1">
    <property type="nucleotide sequence ID" value="XM_046222151.1"/>
</dbReference>
<evidence type="ECO:0000256" key="4">
    <source>
        <dbReference type="ARBA" id="ARBA00022692"/>
    </source>
</evidence>
<evidence type="ECO:0000256" key="8">
    <source>
        <dbReference type="ARBA" id="ARBA00022989"/>
    </source>
</evidence>
<dbReference type="SUPFAM" id="SSF52540">
    <property type="entry name" value="P-loop containing nucleoside triphosphate hydrolases"/>
    <property type="match status" value="2"/>
</dbReference>
<feature type="transmembrane region" description="Helical" evidence="10">
    <location>
        <begin position="302"/>
        <end position="335"/>
    </location>
</feature>
<feature type="domain" description="ABC transporter" evidence="11">
    <location>
        <begin position="367"/>
        <end position="612"/>
    </location>
</feature>
<feature type="domain" description="ABC transmembrane type-1" evidence="12">
    <location>
        <begin position="691"/>
        <end position="980"/>
    </location>
</feature>
<feature type="domain" description="ABC transporter" evidence="11">
    <location>
        <begin position="1015"/>
        <end position="1252"/>
    </location>
</feature>
<gene>
    <name evidence="13" type="ORF">BGW36DRAFT_461958</name>
</gene>
<feature type="transmembrane region" description="Helical" evidence="10">
    <location>
        <begin position="91"/>
        <end position="113"/>
    </location>
</feature>
<comment type="similarity">
    <text evidence="2">Belongs to the ABC transporter superfamily. ABCB family. Multidrug resistance exporter (TC 3.A.1.201) subfamily.</text>
</comment>
<evidence type="ECO:0000256" key="10">
    <source>
        <dbReference type="SAM" id="Phobius"/>
    </source>
</evidence>
<evidence type="ECO:0000256" key="5">
    <source>
        <dbReference type="ARBA" id="ARBA00022737"/>
    </source>
</evidence>
<feature type="transmembrane region" description="Helical" evidence="10">
    <location>
        <begin position="732"/>
        <end position="760"/>
    </location>
</feature>
<reference evidence="13" key="1">
    <citation type="submission" date="2021-12" db="EMBL/GenBank/DDBJ databases">
        <title>Convergent genome expansion in fungi linked to evolution of root-endophyte symbiosis.</title>
        <authorList>
            <consortium name="DOE Joint Genome Institute"/>
            <person name="Ke Y.-H."/>
            <person name="Bonito G."/>
            <person name="Liao H.-L."/>
            <person name="Looney B."/>
            <person name="Rojas-Flechas A."/>
            <person name="Nash J."/>
            <person name="Hameed K."/>
            <person name="Schadt C."/>
            <person name="Martin F."/>
            <person name="Crous P.W."/>
            <person name="Miettinen O."/>
            <person name="Magnuson J.K."/>
            <person name="Labbe J."/>
            <person name="Jacobson D."/>
            <person name="Doktycz M.J."/>
            <person name="Veneault-Fourrey C."/>
            <person name="Kuo A."/>
            <person name="Mondo S."/>
            <person name="Calhoun S."/>
            <person name="Riley R."/>
            <person name="Ohm R."/>
            <person name="LaButti K."/>
            <person name="Andreopoulos B."/>
            <person name="Pangilinan J."/>
            <person name="Nolan M."/>
            <person name="Tritt A."/>
            <person name="Clum A."/>
            <person name="Lipzen A."/>
            <person name="Daum C."/>
            <person name="Barry K."/>
            <person name="Grigoriev I.V."/>
            <person name="Vilgalys R."/>
        </authorList>
    </citation>
    <scope>NUCLEOTIDE SEQUENCE</scope>
    <source>
        <strain evidence="13">PMI_201</strain>
    </source>
</reference>
<dbReference type="CDD" id="cd18577">
    <property type="entry name" value="ABC_6TM_Pgp_ABCB1_D1_like"/>
    <property type="match status" value="1"/>
</dbReference>
<feature type="transmembrane region" description="Helical" evidence="10">
    <location>
        <begin position="920"/>
        <end position="940"/>
    </location>
</feature>
<dbReference type="InterPro" id="IPR003439">
    <property type="entry name" value="ABC_transporter-like_ATP-bd"/>
</dbReference>
<evidence type="ECO:0000256" key="1">
    <source>
        <dbReference type="ARBA" id="ARBA00004141"/>
    </source>
</evidence>
<accession>A0AAD4PZI6</accession>
<keyword evidence="8 10" id="KW-1133">Transmembrane helix</keyword>
<dbReference type="InterPro" id="IPR036640">
    <property type="entry name" value="ABC1_TM_sf"/>
</dbReference>
<comment type="subcellular location">
    <subcellularLocation>
        <location evidence="1">Membrane</location>
        <topology evidence="1">Multi-pass membrane protein</topology>
    </subcellularLocation>
</comment>
<feature type="transmembrane region" description="Helical" evidence="10">
    <location>
        <begin position="27"/>
        <end position="51"/>
    </location>
</feature>
<dbReference type="GO" id="GO:0005743">
    <property type="term" value="C:mitochondrial inner membrane"/>
    <property type="evidence" value="ECO:0007669"/>
    <property type="project" value="TreeGrafter"/>
</dbReference>
<evidence type="ECO:0000256" key="7">
    <source>
        <dbReference type="ARBA" id="ARBA00022840"/>
    </source>
</evidence>
<dbReference type="Pfam" id="PF00664">
    <property type="entry name" value="ABC_membrane"/>
    <property type="match status" value="2"/>
</dbReference>